<accession>A0AC35GJ32</accession>
<evidence type="ECO:0000313" key="1">
    <source>
        <dbReference type="Proteomes" id="UP000887580"/>
    </source>
</evidence>
<evidence type="ECO:0000313" key="2">
    <source>
        <dbReference type="WBParaSite" id="PS1159_v2.g5620.t1"/>
    </source>
</evidence>
<protein>
    <submittedName>
        <fullName evidence="2">Uncharacterized protein</fullName>
    </submittedName>
</protein>
<sequence length="199" mass="21804">MCGRFDSAETSSSSPPNTTTPNNITSSWRAKLDRSKSAVCQRSLPSFDSSASSTETYLLAAGTAIEAGIGGSSEDCSAGELVEYQPNSHALISTQRSFYSTSIANNKSAPSSCPSTPQMIRRSYMKEGATQLTSLSTLITHHRYLFLFNDLLLISKQKGANSYKLKQKISLERLWISSNNCTHSFLIGWPLNNYVAHFK</sequence>
<name>A0AC35GJ32_9BILA</name>
<dbReference type="Proteomes" id="UP000887580">
    <property type="component" value="Unplaced"/>
</dbReference>
<reference evidence="2" key="1">
    <citation type="submission" date="2022-11" db="UniProtKB">
        <authorList>
            <consortium name="WormBaseParasite"/>
        </authorList>
    </citation>
    <scope>IDENTIFICATION</scope>
</reference>
<proteinExistence type="predicted"/>
<organism evidence="1 2">
    <name type="scientific">Panagrolaimus sp. PS1159</name>
    <dbReference type="NCBI Taxonomy" id="55785"/>
    <lineage>
        <taxon>Eukaryota</taxon>
        <taxon>Metazoa</taxon>
        <taxon>Ecdysozoa</taxon>
        <taxon>Nematoda</taxon>
        <taxon>Chromadorea</taxon>
        <taxon>Rhabditida</taxon>
        <taxon>Tylenchina</taxon>
        <taxon>Panagrolaimomorpha</taxon>
        <taxon>Panagrolaimoidea</taxon>
        <taxon>Panagrolaimidae</taxon>
        <taxon>Panagrolaimus</taxon>
    </lineage>
</organism>
<dbReference type="WBParaSite" id="PS1159_v2.g5620.t1">
    <property type="protein sequence ID" value="PS1159_v2.g5620.t1"/>
    <property type="gene ID" value="PS1159_v2.g5620"/>
</dbReference>